<dbReference type="AlphaFoldDB" id="F0X908"/>
<evidence type="ECO:0000313" key="2">
    <source>
        <dbReference type="Proteomes" id="UP000007796"/>
    </source>
</evidence>
<evidence type="ECO:0000313" key="1">
    <source>
        <dbReference type="EMBL" id="EFX05388.1"/>
    </source>
</evidence>
<dbReference type="GeneID" id="25976559"/>
<dbReference type="RefSeq" id="XP_014174870.1">
    <property type="nucleotide sequence ID" value="XM_014319395.1"/>
</dbReference>
<dbReference type="EMBL" id="GL629735">
    <property type="protein sequence ID" value="EFX05388.1"/>
    <property type="molecule type" value="Genomic_DNA"/>
</dbReference>
<dbReference type="Proteomes" id="UP000007796">
    <property type="component" value="Unassembled WGS sequence"/>
</dbReference>
<dbReference type="HOGENOM" id="CLU_2922815_0_0_1"/>
<proteinExistence type="predicted"/>
<keyword evidence="2" id="KW-1185">Reference proteome</keyword>
<reference evidence="1 2" key="1">
    <citation type="journal article" date="2011" name="Proc. Natl. Acad. Sci. U.S.A.">
        <title>Genome and transcriptome analyses of the mountain pine beetle-fungal symbiont Grosmannia clavigera, a lodgepole pine pathogen.</title>
        <authorList>
            <person name="DiGuistini S."/>
            <person name="Wang Y."/>
            <person name="Liao N.Y."/>
            <person name="Taylor G."/>
            <person name="Tanguay P."/>
            <person name="Feau N."/>
            <person name="Henrissat B."/>
            <person name="Chan S.K."/>
            <person name="Hesse-Orce U."/>
            <person name="Alamouti S.M."/>
            <person name="Tsui C.K.M."/>
            <person name="Docking R.T."/>
            <person name="Levasseur A."/>
            <person name="Haridas S."/>
            <person name="Robertson G."/>
            <person name="Birol I."/>
            <person name="Holt R.A."/>
            <person name="Marra M.A."/>
            <person name="Hamelin R.C."/>
            <person name="Hirst M."/>
            <person name="Jones S.J.M."/>
            <person name="Bohlmann J."/>
            <person name="Breuil C."/>
        </authorList>
    </citation>
    <scope>NUCLEOTIDE SEQUENCE [LARGE SCALE GENOMIC DNA]</scope>
    <source>
        <strain evidence="2">kw1407 / UAMH 11150</strain>
    </source>
</reference>
<dbReference type="InParanoid" id="F0X908"/>
<accession>F0X908</accession>
<sequence length="61" mass="6534">MAEQAEVDTDSACFDYSNDQLMIGNQALSTASFTRTLGHLPFAFQNAVGTGRGKTILDGIH</sequence>
<name>F0X908_GROCL</name>
<organism evidence="2">
    <name type="scientific">Grosmannia clavigera (strain kw1407 / UAMH 11150)</name>
    <name type="common">Blue stain fungus</name>
    <name type="synonym">Graphiocladiella clavigera</name>
    <dbReference type="NCBI Taxonomy" id="655863"/>
    <lineage>
        <taxon>Eukaryota</taxon>
        <taxon>Fungi</taxon>
        <taxon>Dikarya</taxon>
        <taxon>Ascomycota</taxon>
        <taxon>Pezizomycotina</taxon>
        <taxon>Sordariomycetes</taxon>
        <taxon>Sordariomycetidae</taxon>
        <taxon>Ophiostomatales</taxon>
        <taxon>Ophiostomataceae</taxon>
        <taxon>Leptographium</taxon>
    </lineage>
</organism>
<protein>
    <submittedName>
        <fullName evidence="1">Uncharacterized protein</fullName>
    </submittedName>
</protein>
<gene>
    <name evidence="1" type="ORF">CMQ_3457</name>
</gene>